<proteinExistence type="predicted"/>
<dbReference type="InterPro" id="IPR012296">
    <property type="entry name" value="Nuclease_put_TT1808"/>
</dbReference>
<dbReference type="InterPro" id="IPR008538">
    <property type="entry name" value="Uma2"/>
</dbReference>
<organism evidence="2 3">
    <name type="scientific">Actinoplanes aureus</name>
    <dbReference type="NCBI Taxonomy" id="2792083"/>
    <lineage>
        <taxon>Bacteria</taxon>
        <taxon>Bacillati</taxon>
        <taxon>Actinomycetota</taxon>
        <taxon>Actinomycetes</taxon>
        <taxon>Micromonosporales</taxon>
        <taxon>Micromonosporaceae</taxon>
        <taxon>Actinoplanes</taxon>
    </lineage>
</organism>
<evidence type="ECO:0000259" key="1">
    <source>
        <dbReference type="Pfam" id="PF05685"/>
    </source>
</evidence>
<dbReference type="PANTHER" id="PTHR35400:SF3">
    <property type="entry name" value="SLL1072 PROTEIN"/>
    <property type="match status" value="1"/>
</dbReference>
<name>A0A931CL92_9ACTN</name>
<dbReference type="EMBL" id="JADQTO010000036">
    <property type="protein sequence ID" value="MBG0568323.1"/>
    <property type="molecule type" value="Genomic_DNA"/>
</dbReference>
<dbReference type="InterPro" id="IPR011335">
    <property type="entry name" value="Restrct_endonuc-II-like"/>
</dbReference>
<dbReference type="Proteomes" id="UP000598146">
    <property type="component" value="Unassembled WGS sequence"/>
</dbReference>
<dbReference type="Gene3D" id="3.90.1570.10">
    <property type="entry name" value="tt1808, chain A"/>
    <property type="match status" value="1"/>
</dbReference>
<dbReference type="AlphaFoldDB" id="A0A931CL92"/>
<sequence length="201" mass="22360">MTSDSWSRDQYGEGVLLMTEPGLHLPPIEGLDVEDLARLPRGYRYELHGGNLVIMTPTTFWHKAMAGRLFLMFHAAGLTVFQDPGVRGDRPRDCRLPDVGVVDALPPGMLRYSNLPGTAYRLVVEIVSANSPDGEFTHKALWCAEQGIPEYWIVEETSDHSDDDAMVSIRRLTDAGGGPAYVEERSLLLSELEAEYRAERG</sequence>
<feature type="domain" description="Putative restriction endonuclease" evidence="1">
    <location>
        <begin position="34"/>
        <end position="155"/>
    </location>
</feature>
<keyword evidence="2" id="KW-0378">Hydrolase</keyword>
<evidence type="ECO:0000313" key="2">
    <source>
        <dbReference type="EMBL" id="MBG0568323.1"/>
    </source>
</evidence>
<dbReference type="Pfam" id="PF05685">
    <property type="entry name" value="Uma2"/>
    <property type="match status" value="1"/>
</dbReference>
<dbReference type="GO" id="GO:0004519">
    <property type="term" value="F:endonuclease activity"/>
    <property type="evidence" value="ECO:0007669"/>
    <property type="project" value="UniProtKB-KW"/>
</dbReference>
<keyword evidence="3" id="KW-1185">Reference proteome</keyword>
<keyword evidence="2" id="KW-0255">Endonuclease</keyword>
<protein>
    <submittedName>
        <fullName evidence="2">Uma2 family endonuclease</fullName>
    </submittedName>
</protein>
<dbReference type="PANTHER" id="PTHR35400">
    <property type="entry name" value="SLR1083 PROTEIN"/>
    <property type="match status" value="1"/>
</dbReference>
<comment type="caution">
    <text evidence="2">The sequence shown here is derived from an EMBL/GenBank/DDBJ whole genome shotgun (WGS) entry which is preliminary data.</text>
</comment>
<dbReference type="SUPFAM" id="SSF52980">
    <property type="entry name" value="Restriction endonuclease-like"/>
    <property type="match status" value="1"/>
</dbReference>
<dbReference type="CDD" id="cd06260">
    <property type="entry name" value="DUF820-like"/>
    <property type="match status" value="1"/>
</dbReference>
<reference evidence="2" key="1">
    <citation type="submission" date="2020-11" db="EMBL/GenBank/DDBJ databases">
        <title>Isolation and identification of active actinomycetes.</title>
        <authorList>
            <person name="Sun X."/>
        </authorList>
    </citation>
    <scope>NUCLEOTIDE SEQUENCE</scope>
    <source>
        <strain evidence="2">NEAU-A11</strain>
    </source>
</reference>
<gene>
    <name evidence="2" type="ORF">I4J89_43550</name>
</gene>
<accession>A0A931CL92</accession>
<evidence type="ECO:0000313" key="3">
    <source>
        <dbReference type="Proteomes" id="UP000598146"/>
    </source>
</evidence>
<keyword evidence="2" id="KW-0540">Nuclease</keyword>